<dbReference type="PANTHER" id="PTHR11699">
    <property type="entry name" value="ALDEHYDE DEHYDROGENASE-RELATED"/>
    <property type="match status" value="1"/>
</dbReference>
<dbReference type="GO" id="GO:0016620">
    <property type="term" value="F:oxidoreductase activity, acting on the aldehyde or oxo group of donors, NAD or NADP as acceptor"/>
    <property type="evidence" value="ECO:0007669"/>
    <property type="project" value="InterPro"/>
</dbReference>
<dbReference type="RefSeq" id="WP_081924726.1">
    <property type="nucleotide sequence ID" value="NZ_BAAAUZ010000084.1"/>
</dbReference>
<evidence type="ECO:0000313" key="5">
    <source>
        <dbReference type="Proteomes" id="UP001143463"/>
    </source>
</evidence>
<dbReference type="Gene3D" id="3.40.309.10">
    <property type="entry name" value="Aldehyde Dehydrogenase, Chain A, domain 2"/>
    <property type="match status" value="1"/>
</dbReference>
<feature type="compositionally biased region" description="Low complexity" evidence="2">
    <location>
        <begin position="10"/>
        <end position="20"/>
    </location>
</feature>
<dbReference type="Gene3D" id="3.40.605.10">
    <property type="entry name" value="Aldehyde Dehydrogenase, Chain A, domain 1"/>
    <property type="match status" value="1"/>
</dbReference>
<proteinExistence type="predicted"/>
<keyword evidence="5" id="KW-1185">Reference proteome</keyword>
<evidence type="ECO:0000313" key="4">
    <source>
        <dbReference type="EMBL" id="GLL15766.1"/>
    </source>
</evidence>
<sequence length="546" mass="57030">MFTIDQSVEAGAASADSPAAKLQQEGVSDRAFSRGSAADAAPVPPVMRKLPPTPFGVRVQRITQEAEAAGETFRGWEERDVDELLIDISDTIVRAAKDLARRTVIETRMGNADDKAAKNVFASHEVCRSLIGRPAAGTLSYDRHTGIVETASPVGVIFGLIPVTNPVATIAFKTLIALKGRNALILSCHHRAHNVGVHAAELIRDALRRRGAPVGLLQCIERCNRATTMRFMRHPRVSMILATGSAGLVKAAYSSGKPAIGVGPGNAPALICADADVAAAAKSVVESKAFDNGVICGSENNLVVDTAVRTAFITALRAAGAAVLSSAETAAFTARAFDLSTGRLHRDLVGQSAPEILAATGIPRDTSVRLLVAPLPIAAARGPWGLEKLAPVLSMFDTEGAAAGIALCQKLLARNGIGHTAVIHTQSESLARRFGDQISASRIIVNSASAQGCIGIGNALPPSLTLGCGTWAGTSTTDNITYTHLLNIKRVVFSRDVAERPASGKLRPGSPSAPTKRLNALVRGFAPIHTGTLRQSLARGPGSLKP</sequence>
<gene>
    <name evidence="4" type="ORF">GCM10017577_69200</name>
</gene>
<feature type="domain" description="Aldehyde dehydrogenase" evidence="3">
    <location>
        <begin position="59"/>
        <end position="319"/>
    </location>
</feature>
<dbReference type="EMBL" id="BSFQ01000055">
    <property type="protein sequence ID" value="GLL15766.1"/>
    <property type="molecule type" value="Genomic_DNA"/>
</dbReference>
<evidence type="ECO:0000256" key="1">
    <source>
        <dbReference type="ARBA" id="ARBA00023002"/>
    </source>
</evidence>
<protein>
    <submittedName>
        <fullName evidence="4">Acetaldehyde dehydrogenase (Acetylating)</fullName>
    </submittedName>
</protein>
<evidence type="ECO:0000256" key="2">
    <source>
        <dbReference type="SAM" id="MobiDB-lite"/>
    </source>
</evidence>
<feature type="region of interest" description="Disordered" evidence="2">
    <location>
        <begin position="1"/>
        <end position="53"/>
    </location>
</feature>
<organism evidence="4 5">
    <name type="scientific">Pseudonocardia halophobica</name>
    <dbReference type="NCBI Taxonomy" id="29401"/>
    <lineage>
        <taxon>Bacteria</taxon>
        <taxon>Bacillati</taxon>
        <taxon>Actinomycetota</taxon>
        <taxon>Actinomycetes</taxon>
        <taxon>Pseudonocardiales</taxon>
        <taxon>Pseudonocardiaceae</taxon>
        <taxon>Pseudonocardia</taxon>
    </lineage>
</organism>
<dbReference type="SUPFAM" id="SSF53720">
    <property type="entry name" value="ALDH-like"/>
    <property type="match status" value="1"/>
</dbReference>
<comment type="caution">
    <text evidence="4">The sequence shown here is derived from an EMBL/GenBank/DDBJ whole genome shotgun (WGS) entry which is preliminary data.</text>
</comment>
<dbReference type="InterPro" id="IPR015590">
    <property type="entry name" value="Aldehyde_DH_dom"/>
</dbReference>
<reference evidence="4" key="2">
    <citation type="submission" date="2023-01" db="EMBL/GenBank/DDBJ databases">
        <authorList>
            <person name="Sun Q."/>
            <person name="Evtushenko L."/>
        </authorList>
    </citation>
    <scope>NUCLEOTIDE SEQUENCE</scope>
    <source>
        <strain evidence="4">VKM Ac-1069</strain>
    </source>
</reference>
<keyword evidence="1" id="KW-0560">Oxidoreductase</keyword>
<dbReference type="InterPro" id="IPR016161">
    <property type="entry name" value="Ald_DH/histidinol_DH"/>
</dbReference>
<name>A0A9W6P0Y1_9PSEU</name>
<accession>A0A9W6P0Y1</accession>
<dbReference type="Pfam" id="PF00171">
    <property type="entry name" value="Aldedh"/>
    <property type="match status" value="1"/>
</dbReference>
<dbReference type="AlphaFoldDB" id="A0A9W6P0Y1"/>
<evidence type="ECO:0000259" key="3">
    <source>
        <dbReference type="Pfam" id="PF00171"/>
    </source>
</evidence>
<dbReference type="Proteomes" id="UP001143463">
    <property type="component" value="Unassembled WGS sequence"/>
</dbReference>
<dbReference type="InterPro" id="IPR016162">
    <property type="entry name" value="Ald_DH_N"/>
</dbReference>
<reference evidence="4" key="1">
    <citation type="journal article" date="2014" name="Int. J. Syst. Evol. Microbiol.">
        <title>Complete genome sequence of Corynebacterium casei LMG S-19264T (=DSM 44701T), isolated from a smear-ripened cheese.</title>
        <authorList>
            <consortium name="US DOE Joint Genome Institute (JGI-PGF)"/>
            <person name="Walter F."/>
            <person name="Albersmeier A."/>
            <person name="Kalinowski J."/>
            <person name="Ruckert C."/>
        </authorList>
    </citation>
    <scope>NUCLEOTIDE SEQUENCE</scope>
    <source>
        <strain evidence="4">VKM Ac-1069</strain>
    </source>
</reference>
<dbReference type="InterPro" id="IPR016163">
    <property type="entry name" value="Ald_DH_C"/>
</dbReference>